<dbReference type="InterPro" id="IPR011701">
    <property type="entry name" value="MFS"/>
</dbReference>
<keyword evidence="6 8" id="KW-1133">Transmembrane helix</keyword>
<gene>
    <name evidence="10" type="ORF">DEO23_10950</name>
</gene>
<dbReference type="OrthoDB" id="63984at2"/>
<evidence type="ECO:0000256" key="3">
    <source>
        <dbReference type="ARBA" id="ARBA00022448"/>
    </source>
</evidence>
<dbReference type="GO" id="GO:0022857">
    <property type="term" value="F:transmembrane transporter activity"/>
    <property type="evidence" value="ECO:0007669"/>
    <property type="project" value="InterPro"/>
</dbReference>
<dbReference type="GO" id="GO:0005886">
    <property type="term" value="C:plasma membrane"/>
    <property type="evidence" value="ECO:0007669"/>
    <property type="project" value="UniProtKB-SubCell"/>
</dbReference>
<dbReference type="InterPro" id="IPR020846">
    <property type="entry name" value="MFS_dom"/>
</dbReference>
<feature type="transmembrane region" description="Helical" evidence="8">
    <location>
        <begin position="178"/>
        <end position="197"/>
    </location>
</feature>
<keyword evidence="4" id="KW-1003">Cell membrane</keyword>
<dbReference type="CDD" id="cd17324">
    <property type="entry name" value="MFS_NepI_like"/>
    <property type="match status" value="1"/>
</dbReference>
<dbReference type="Proteomes" id="UP000245590">
    <property type="component" value="Unassembled WGS sequence"/>
</dbReference>
<feature type="transmembrane region" description="Helical" evidence="8">
    <location>
        <begin position="386"/>
        <end position="406"/>
    </location>
</feature>
<keyword evidence="11" id="KW-1185">Reference proteome</keyword>
<keyword evidence="3" id="KW-0813">Transport</keyword>
<evidence type="ECO:0000256" key="8">
    <source>
        <dbReference type="SAM" id="Phobius"/>
    </source>
</evidence>
<comment type="similarity">
    <text evidence="2">Belongs to the major facilitator superfamily.</text>
</comment>
<evidence type="ECO:0000256" key="2">
    <source>
        <dbReference type="ARBA" id="ARBA00008335"/>
    </source>
</evidence>
<name>A0A2U2RIQ6_9MICO</name>
<dbReference type="SUPFAM" id="SSF103473">
    <property type="entry name" value="MFS general substrate transporter"/>
    <property type="match status" value="1"/>
</dbReference>
<feature type="transmembrane region" description="Helical" evidence="8">
    <location>
        <begin position="92"/>
        <end position="113"/>
    </location>
</feature>
<dbReference type="AlphaFoldDB" id="A0A2U2RIQ6"/>
<dbReference type="InterPro" id="IPR036259">
    <property type="entry name" value="MFS_trans_sf"/>
</dbReference>
<feature type="transmembrane region" description="Helical" evidence="8">
    <location>
        <begin position="321"/>
        <end position="339"/>
    </location>
</feature>
<feature type="transmembrane region" description="Helical" evidence="8">
    <location>
        <begin position="21"/>
        <end position="40"/>
    </location>
</feature>
<evidence type="ECO:0000313" key="11">
    <source>
        <dbReference type="Proteomes" id="UP000245590"/>
    </source>
</evidence>
<protein>
    <submittedName>
        <fullName evidence="10">MFS transporter</fullName>
    </submittedName>
</protein>
<reference evidence="10 11" key="1">
    <citation type="submission" date="2018-05" db="EMBL/GenBank/DDBJ databases">
        <title>Brachybacterium sp. M1HQ-2T, whole genome shotgun sequence.</title>
        <authorList>
            <person name="Tuo L."/>
        </authorList>
    </citation>
    <scope>NUCLEOTIDE SEQUENCE [LARGE SCALE GENOMIC DNA]</scope>
    <source>
        <strain evidence="10 11">M1HQ-2</strain>
    </source>
</reference>
<evidence type="ECO:0000256" key="6">
    <source>
        <dbReference type="ARBA" id="ARBA00022989"/>
    </source>
</evidence>
<keyword evidence="7 8" id="KW-0472">Membrane</keyword>
<evidence type="ECO:0000256" key="4">
    <source>
        <dbReference type="ARBA" id="ARBA00022475"/>
    </source>
</evidence>
<dbReference type="EMBL" id="QFKX01000004">
    <property type="protein sequence ID" value="PWH05721.1"/>
    <property type="molecule type" value="Genomic_DNA"/>
</dbReference>
<dbReference type="PANTHER" id="PTHR43271">
    <property type="entry name" value="BLL2771 PROTEIN"/>
    <property type="match status" value="1"/>
</dbReference>
<evidence type="ECO:0000259" key="9">
    <source>
        <dbReference type="PROSITE" id="PS50850"/>
    </source>
</evidence>
<evidence type="ECO:0000313" key="10">
    <source>
        <dbReference type="EMBL" id="PWH05721.1"/>
    </source>
</evidence>
<feature type="transmembrane region" description="Helical" evidence="8">
    <location>
        <begin position="230"/>
        <end position="253"/>
    </location>
</feature>
<dbReference type="Pfam" id="PF07690">
    <property type="entry name" value="MFS_1"/>
    <property type="match status" value="1"/>
</dbReference>
<dbReference type="RefSeq" id="WP_109276077.1">
    <property type="nucleotide sequence ID" value="NZ_QFKX01000004.1"/>
</dbReference>
<keyword evidence="5 8" id="KW-0812">Transmembrane</keyword>
<sequence length="425" mass="43009">MSTASPSASEEARYPHGSAGYRRVVGAVFLAGFAVFLVMYDTQGLLPQIGSGLDAGEAATGWTVAATTLGMALGMVPLSTVGLRRGLFHRMLVFLVLSGVIGLACALMPTLVALIGARFLQGLAISLVPASALALIGERIAPEAITSATGVYLAGNTVGGLCSRLLPGVLAEFASWRWAMGVMALLCLACGLGVALLRPRQGSAIPAAGAASSDGSGAMLRTLRAARASLEIPGVLAACVIGAALMAAFNSAYTVVGFRLQGPELGLGPAAANAVFLLYLLGTVTSARAGRIVGRIGLLPALLLSAAVVAAGYWIALPSHVVWVVLGLGVMTGLFFLGHSSASATVARLAPSSARSTASAIYLSAYYVGATVGSALGATGYEHRGWVATALLGTLYAAIAAIAALLGSRAMRRRREVGAARGVRD</sequence>
<evidence type="ECO:0000256" key="1">
    <source>
        <dbReference type="ARBA" id="ARBA00004651"/>
    </source>
</evidence>
<feature type="transmembrane region" description="Helical" evidence="8">
    <location>
        <begin position="265"/>
        <end position="284"/>
    </location>
</feature>
<feature type="domain" description="Major facilitator superfamily (MFS) profile" evidence="9">
    <location>
        <begin position="20"/>
        <end position="415"/>
    </location>
</feature>
<proteinExistence type="inferred from homology"/>
<dbReference type="PROSITE" id="PS50850">
    <property type="entry name" value="MFS"/>
    <property type="match status" value="1"/>
</dbReference>
<comment type="caution">
    <text evidence="10">The sequence shown here is derived from an EMBL/GenBank/DDBJ whole genome shotgun (WGS) entry which is preliminary data.</text>
</comment>
<evidence type="ECO:0000256" key="5">
    <source>
        <dbReference type="ARBA" id="ARBA00022692"/>
    </source>
</evidence>
<organism evidence="10 11">
    <name type="scientific">Brachybacterium endophyticum</name>
    <dbReference type="NCBI Taxonomy" id="2182385"/>
    <lineage>
        <taxon>Bacteria</taxon>
        <taxon>Bacillati</taxon>
        <taxon>Actinomycetota</taxon>
        <taxon>Actinomycetes</taxon>
        <taxon>Micrococcales</taxon>
        <taxon>Dermabacteraceae</taxon>
        <taxon>Brachybacterium</taxon>
    </lineage>
</organism>
<feature type="transmembrane region" description="Helical" evidence="8">
    <location>
        <begin position="60"/>
        <end position="80"/>
    </location>
</feature>
<dbReference type="Gene3D" id="1.20.1250.20">
    <property type="entry name" value="MFS general substrate transporter like domains"/>
    <property type="match status" value="1"/>
</dbReference>
<feature type="transmembrane region" description="Helical" evidence="8">
    <location>
        <begin position="296"/>
        <end position="315"/>
    </location>
</feature>
<accession>A0A2U2RIQ6</accession>
<comment type="subcellular location">
    <subcellularLocation>
        <location evidence="1">Cell membrane</location>
        <topology evidence="1">Multi-pass membrane protein</topology>
    </subcellularLocation>
</comment>
<feature type="transmembrane region" description="Helical" evidence="8">
    <location>
        <begin position="360"/>
        <end position="380"/>
    </location>
</feature>
<evidence type="ECO:0000256" key="7">
    <source>
        <dbReference type="ARBA" id="ARBA00023136"/>
    </source>
</evidence>
<dbReference type="PANTHER" id="PTHR43271:SF1">
    <property type="entry name" value="INNER MEMBRANE TRANSPORT PROTEIN YNFM"/>
    <property type="match status" value="1"/>
</dbReference>